<accession>A0A1G7Y619</accession>
<keyword evidence="2" id="KW-0560">Oxidoreductase</keyword>
<reference evidence="2 3" key="1">
    <citation type="submission" date="2016-10" db="EMBL/GenBank/DDBJ databases">
        <authorList>
            <person name="de Groot N.N."/>
        </authorList>
    </citation>
    <scope>NUCLEOTIDE SEQUENCE [LARGE SCALE GENOMIC DNA]</scope>
    <source>
        <strain evidence="2 3">DSM 23142</strain>
    </source>
</reference>
<keyword evidence="2" id="KW-0503">Monooxygenase</keyword>
<keyword evidence="3" id="KW-1185">Reference proteome</keyword>
<dbReference type="Pfam" id="PF03992">
    <property type="entry name" value="ABM"/>
    <property type="match status" value="1"/>
</dbReference>
<sequence length="120" mass="13527">MSELTGVGRFTFKDGQVEEFKRLSERCMQIVREQDTGTLQYDIFVSDDQSEAVVIERYRDSKAHTEHLEHIGPDLLNAVIATTATVEGWTLGNPTEEVRQKLADTEVRLLPTFLSLNGDA</sequence>
<dbReference type="EMBL" id="LT629692">
    <property type="protein sequence ID" value="SDG91783.1"/>
    <property type="molecule type" value="Genomic_DNA"/>
</dbReference>
<organism evidence="2 3">
    <name type="scientific">Microbacterium pygmaeum</name>
    <dbReference type="NCBI Taxonomy" id="370764"/>
    <lineage>
        <taxon>Bacteria</taxon>
        <taxon>Bacillati</taxon>
        <taxon>Actinomycetota</taxon>
        <taxon>Actinomycetes</taxon>
        <taxon>Micrococcales</taxon>
        <taxon>Microbacteriaceae</taxon>
        <taxon>Microbacterium</taxon>
    </lineage>
</organism>
<protein>
    <submittedName>
        <fullName evidence="2">Antibiotic biosynthesis monooxygenase</fullName>
    </submittedName>
</protein>
<evidence type="ECO:0000313" key="3">
    <source>
        <dbReference type="Proteomes" id="UP000199009"/>
    </source>
</evidence>
<evidence type="ECO:0000259" key="1">
    <source>
        <dbReference type="Pfam" id="PF03992"/>
    </source>
</evidence>
<dbReference type="Gene3D" id="3.30.70.100">
    <property type="match status" value="1"/>
</dbReference>
<evidence type="ECO:0000313" key="2">
    <source>
        <dbReference type="EMBL" id="SDG91783.1"/>
    </source>
</evidence>
<dbReference type="SUPFAM" id="SSF54909">
    <property type="entry name" value="Dimeric alpha+beta barrel"/>
    <property type="match status" value="1"/>
</dbReference>
<name>A0A1G7Y619_9MICO</name>
<gene>
    <name evidence="2" type="ORF">SAMN04489810_1644</name>
</gene>
<dbReference type="GO" id="GO:0004497">
    <property type="term" value="F:monooxygenase activity"/>
    <property type="evidence" value="ECO:0007669"/>
    <property type="project" value="UniProtKB-KW"/>
</dbReference>
<dbReference type="Proteomes" id="UP000199009">
    <property type="component" value="Chromosome I"/>
</dbReference>
<dbReference type="InterPro" id="IPR011008">
    <property type="entry name" value="Dimeric_a/b-barrel"/>
</dbReference>
<dbReference type="RefSeq" id="WP_091488566.1">
    <property type="nucleotide sequence ID" value="NZ_LT629692.1"/>
</dbReference>
<dbReference type="AlphaFoldDB" id="A0A1G7Y619"/>
<dbReference type="InterPro" id="IPR007138">
    <property type="entry name" value="ABM_dom"/>
</dbReference>
<feature type="domain" description="ABM" evidence="1">
    <location>
        <begin position="7"/>
        <end position="69"/>
    </location>
</feature>
<dbReference type="OrthoDB" id="540574at2"/>
<proteinExistence type="predicted"/>